<dbReference type="AlphaFoldDB" id="A0AAE1FNX5"/>
<keyword evidence="3" id="KW-1185">Reference proteome</keyword>
<name>A0AAE1FNX5_PETCI</name>
<evidence type="ECO:0000256" key="1">
    <source>
        <dbReference type="SAM" id="MobiDB-lite"/>
    </source>
</evidence>
<evidence type="ECO:0000313" key="2">
    <source>
        <dbReference type="EMBL" id="KAK3877707.1"/>
    </source>
</evidence>
<sequence length="99" mass="10590">MVFRWHRREGSAAMSPTSSMQAALARPSAMSFPASPMWEGIHTNDMTTFYPASPSSPSSSAFYPSSSAFYPASPSSPSPSAFYPTLTSCLPNKSQSLIS</sequence>
<feature type="region of interest" description="Disordered" evidence="1">
    <location>
        <begin position="1"/>
        <end position="20"/>
    </location>
</feature>
<comment type="caution">
    <text evidence="2">The sequence shown here is derived from an EMBL/GenBank/DDBJ whole genome shotgun (WGS) entry which is preliminary data.</text>
</comment>
<gene>
    <name evidence="2" type="ORF">Pcinc_017594</name>
</gene>
<protein>
    <submittedName>
        <fullName evidence="2">Uncharacterized protein</fullName>
    </submittedName>
</protein>
<evidence type="ECO:0000313" key="3">
    <source>
        <dbReference type="Proteomes" id="UP001286313"/>
    </source>
</evidence>
<proteinExistence type="predicted"/>
<accession>A0AAE1FNX5</accession>
<feature type="region of interest" description="Disordered" evidence="1">
    <location>
        <begin position="52"/>
        <end position="80"/>
    </location>
</feature>
<dbReference type="Proteomes" id="UP001286313">
    <property type="component" value="Unassembled WGS sequence"/>
</dbReference>
<reference evidence="2" key="1">
    <citation type="submission" date="2023-10" db="EMBL/GenBank/DDBJ databases">
        <title>Genome assemblies of two species of porcelain crab, Petrolisthes cinctipes and Petrolisthes manimaculis (Anomura: Porcellanidae).</title>
        <authorList>
            <person name="Angst P."/>
        </authorList>
    </citation>
    <scope>NUCLEOTIDE SEQUENCE</scope>
    <source>
        <strain evidence="2">PB745_01</strain>
        <tissue evidence="2">Gill</tissue>
    </source>
</reference>
<organism evidence="2 3">
    <name type="scientific">Petrolisthes cinctipes</name>
    <name type="common">Flat porcelain crab</name>
    <dbReference type="NCBI Taxonomy" id="88211"/>
    <lineage>
        <taxon>Eukaryota</taxon>
        <taxon>Metazoa</taxon>
        <taxon>Ecdysozoa</taxon>
        <taxon>Arthropoda</taxon>
        <taxon>Crustacea</taxon>
        <taxon>Multicrustacea</taxon>
        <taxon>Malacostraca</taxon>
        <taxon>Eumalacostraca</taxon>
        <taxon>Eucarida</taxon>
        <taxon>Decapoda</taxon>
        <taxon>Pleocyemata</taxon>
        <taxon>Anomura</taxon>
        <taxon>Galatheoidea</taxon>
        <taxon>Porcellanidae</taxon>
        <taxon>Petrolisthes</taxon>
    </lineage>
</organism>
<dbReference type="EMBL" id="JAWQEG010001637">
    <property type="protein sequence ID" value="KAK3877707.1"/>
    <property type="molecule type" value="Genomic_DNA"/>
</dbReference>